<reference evidence="2 3" key="1">
    <citation type="journal article" date="2014" name="Nat. Genet.">
        <title>Whole-genome sequence of a flatfish provides insights into ZW sex chromosome evolution and adaptation to a benthic lifestyle.</title>
        <authorList>
            <person name="Chen S."/>
            <person name="Zhang G."/>
            <person name="Shao C."/>
            <person name="Huang Q."/>
            <person name="Liu G."/>
            <person name="Zhang P."/>
            <person name="Song W."/>
            <person name="An N."/>
            <person name="Chalopin D."/>
            <person name="Volff J.N."/>
            <person name="Hong Y."/>
            <person name="Li Q."/>
            <person name="Sha Z."/>
            <person name="Zhou H."/>
            <person name="Xie M."/>
            <person name="Yu Q."/>
            <person name="Liu Y."/>
            <person name="Xiang H."/>
            <person name="Wang N."/>
            <person name="Wu K."/>
            <person name="Yang C."/>
            <person name="Zhou Q."/>
            <person name="Liao X."/>
            <person name="Yang L."/>
            <person name="Hu Q."/>
            <person name="Zhang J."/>
            <person name="Meng L."/>
            <person name="Jin L."/>
            <person name="Tian Y."/>
            <person name="Lian J."/>
            <person name="Yang J."/>
            <person name="Miao G."/>
            <person name="Liu S."/>
            <person name="Liang Z."/>
            <person name="Yan F."/>
            <person name="Li Y."/>
            <person name="Sun B."/>
            <person name="Zhang H."/>
            <person name="Zhang J."/>
            <person name="Zhu Y."/>
            <person name="Du M."/>
            <person name="Zhao Y."/>
            <person name="Schartl M."/>
            <person name="Tang Q."/>
            <person name="Wang J."/>
        </authorList>
    </citation>
    <scope>NUCLEOTIDE SEQUENCE</scope>
</reference>
<dbReference type="OMA" id="CLYGWVL"/>
<dbReference type="Ensembl" id="ENSCSET00000021533.1">
    <property type="protein sequence ID" value="ENSCSEP00000021259.1"/>
    <property type="gene ID" value="ENSCSEG00000013580.1"/>
</dbReference>
<evidence type="ECO:0000313" key="2">
    <source>
        <dbReference type="Ensembl" id="ENSCSEP00000021259.1"/>
    </source>
</evidence>
<sequence length="309" mass="34701">MGEDCDDSHSDSGLVTQFCTVEGNINSSTETLGASVTETPIEKEIRKSIAREQSLRRSRGLPNLPSAPEYVEVNLRKNVLSQSHAFKSERFQGKDRQFAGKKMLQDIYEEAQREEDLVRIGKVLGFYDKGTVRQLKERKHVFEAFQKPSDSTPAPSMRSKTSRLLNRSSSGTAGHGGVTRLLQQNNHDMVEKEVAQENPFIKLRSSSNLVKGQQDIHEAQEREKELQKQRISLYGGKAGAALVEDMMPSMSATRGLAFADLADSEFGRGTEPSAGWCRYEHSFRILTRKNPLVQRWESGQVNGHQEDED</sequence>
<dbReference type="PANTHER" id="PTHR18839:SF0">
    <property type="entry name" value="MITOTIC INTERACTOR AND SUBSTRATE OF PLK1 ISOFORM X1-RELATED"/>
    <property type="match status" value="1"/>
</dbReference>
<dbReference type="GeneTree" id="ENSGT00940000170963"/>
<organism evidence="2 3">
    <name type="scientific">Cynoglossus semilaevis</name>
    <name type="common">Tongue sole</name>
    <dbReference type="NCBI Taxonomy" id="244447"/>
    <lineage>
        <taxon>Eukaryota</taxon>
        <taxon>Metazoa</taxon>
        <taxon>Chordata</taxon>
        <taxon>Craniata</taxon>
        <taxon>Vertebrata</taxon>
        <taxon>Euteleostomi</taxon>
        <taxon>Actinopterygii</taxon>
        <taxon>Neopterygii</taxon>
        <taxon>Teleostei</taxon>
        <taxon>Neoteleostei</taxon>
        <taxon>Acanthomorphata</taxon>
        <taxon>Carangaria</taxon>
        <taxon>Pleuronectiformes</taxon>
        <taxon>Pleuronectoidei</taxon>
        <taxon>Cynoglossidae</taxon>
        <taxon>Cynoglossinae</taxon>
        <taxon>Cynoglossus</taxon>
    </lineage>
</organism>
<dbReference type="Proteomes" id="UP000265120">
    <property type="component" value="Chromosome 9"/>
</dbReference>
<protein>
    <submittedName>
        <fullName evidence="2">MISP family member 3</fullName>
    </submittedName>
</protein>
<feature type="region of interest" description="Disordered" evidence="1">
    <location>
        <begin position="146"/>
        <end position="178"/>
    </location>
</feature>
<evidence type="ECO:0000313" key="3">
    <source>
        <dbReference type="Proteomes" id="UP000265120"/>
    </source>
</evidence>
<dbReference type="PANTHER" id="PTHR18839">
    <property type="entry name" value="MITOTIC INTERACTOR AND SUBSTRATE OF PLK1 MISP FAMILY MEMBER"/>
    <property type="match status" value="1"/>
</dbReference>
<proteinExistence type="predicted"/>
<evidence type="ECO:0000256" key="1">
    <source>
        <dbReference type="SAM" id="MobiDB-lite"/>
    </source>
</evidence>
<reference evidence="2" key="3">
    <citation type="submission" date="2025-09" db="UniProtKB">
        <authorList>
            <consortium name="Ensembl"/>
        </authorList>
    </citation>
    <scope>IDENTIFICATION</scope>
</reference>
<accession>A0A3P8W3R5</accession>
<dbReference type="InterPro" id="IPR042779">
    <property type="entry name" value="MISP/MISP3-like"/>
</dbReference>
<feature type="compositionally biased region" description="Polar residues" evidence="1">
    <location>
        <begin position="148"/>
        <end position="172"/>
    </location>
</feature>
<dbReference type="InParanoid" id="A0A3P8W3R5"/>
<name>A0A3P8W3R5_CYNSE</name>
<dbReference type="AlphaFoldDB" id="A0A3P8W3R5"/>
<reference evidence="2" key="2">
    <citation type="submission" date="2025-08" db="UniProtKB">
        <authorList>
            <consortium name="Ensembl"/>
        </authorList>
    </citation>
    <scope>IDENTIFICATION</scope>
</reference>
<keyword evidence="3" id="KW-1185">Reference proteome</keyword>